<accession>A0A5B9VWC7</accession>
<dbReference type="AlphaFoldDB" id="A0A5B9VWC7"/>
<dbReference type="Proteomes" id="UP000324233">
    <property type="component" value="Chromosome"/>
</dbReference>
<evidence type="ECO:0000313" key="2">
    <source>
        <dbReference type="EMBL" id="QEH32548.1"/>
    </source>
</evidence>
<evidence type="ECO:0000256" key="1">
    <source>
        <dbReference type="SAM" id="SignalP"/>
    </source>
</evidence>
<name>A0A5B9VWC7_9BACT</name>
<reference evidence="2 3" key="1">
    <citation type="submission" date="2019-08" db="EMBL/GenBank/DDBJ databases">
        <title>Deep-cultivation of Planctomycetes and their phenomic and genomic characterization uncovers novel biology.</title>
        <authorList>
            <person name="Wiegand S."/>
            <person name="Jogler M."/>
            <person name="Boedeker C."/>
            <person name="Pinto D."/>
            <person name="Vollmers J."/>
            <person name="Rivas-Marin E."/>
            <person name="Kohn T."/>
            <person name="Peeters S.H."/>
            <person name="Heuer A."/>
            <person name="Rast P."/>
            <person name="Oberbeckmann S."/>
            <person name="Bunk B."/>
            <person name="Jeske O."/>
            <person name="Meyerdierks A."/>
            <person name="Storesund J.E."/>
            <person name="Kallscheuer N."/>
            <person name="Luecker S."/>
            <person name="Lage O.M."/>
            <person name="Pohl T."/>
            <person name="Merkel B.J."/>
            <person name="Hornburger P."/>
            <person name="Mueller R.-W."/>
            <person name="Bruemmer F."/>
            <person name="Labrenz M."/>
            <person name="Spormann A.M."/>
            <person name="Op den Camp H."/>
            <person name="Overmann J."/>
            <person name="Amann R."/>
            <person name="Jetten M.S.M."/>
            <person name="Mascher T."/>
            <person name="Medema M.H."/>
            <person name="Devos D.P."/>
            <person name="Kaster A.-K."/>
            <person name="Ovreas L."/>
            <person name="Rohde M."/>
            <person name="Galperin M.Y."/>
            <person name="Jogler C."/>
        </authorList>
    </citation>
    <scope>NUCLEOTIDE SEQUENCE [LARGE SCALE GENOMIC DNA]</scope>
    <source>
        <strain evidence="2 3">OJF2</strain>
    </source>
</reference>
<dbReference type="KEGG" id="agv:OJF2_10250"/>
<sequence length="280" mass="27718" precursor="true">MRTPARFGLGLCGLALVAAPMAKAADDRLPAGATVVAADPSAMAPAPKHQHKGLFGSRHCVECQRARAKQRDGVDVPPPPATLPAGAIPGRVVHSHGQAAAPCAACEAAAAGGTVVMGPTTVVSGPVTVVEGLPAGHATVGGPAVADASAPGHAVVGPGMDAASMAAAGPAPVGVSRAAMAAAPRTAALGGRPGSSPYDPAVRATSIPPAQTGIEGAEPGRPRILGHLFGVSAMRRDFQDMRAARQNQGRDAHAAISYDDPNKAVTDLPASMVYGRGQGH</sequence>
<feature type="signal peptide" evidence="1">
    <location>
        <begin position="1"/>
        <end position="24"/>
    </location>
</feature>
<dbReference type="EMBL" id="CP042997">
    <property type="protein sequence ID" value="QEH32548.1"/>
    <property type="molecule type" value="Genomic_DNA"/>
</dbReference>
<evidence type="ECO:0008006" key="4">
    <source>
        <dbReference type="Google" id="ProtNLM"/>
    </source>
</evidence>
<keyword evidence="1" id="KW-0732">Signal</keyword>
<keyword evidence="3" id="KW-1185">Reference proteome</keyword>
<organism evidence="2 3">
    <name type="scientific">Aquisphaera giovannonii</name>
    <dbReference type="NCBI Taxonomy" id="406548"/>
    <lineage>
        <taxon>Bacteria</taxon>
        <taxon>Pseudomonadati</taxon>
        <taxon>Planctomycetota</taxon>
        <taxon>Planctomycetia</taxon>
        <taxon>Isosphaerales</taxon>
        <taxon>Isosphaeraceae</taxon>
        <taxon>Aquisphaera</taxon>
    </lineage>
</organism>
<gene>
    <name evidence="2" type="ORF">OJF2_10250</name>
</gene>
<dbReference type="OrthoDB" id="290085at2"/>
<protein>
    <recommendedName>
        <fullName evidence="4">PAAR motif protein</fullName>
    </recommendedName>
</protein>
<feature type="chain" id="PRO_5023111836" description="PAAR motif protein" evidence="1">
    <location>
        <begin position="25"/>
        <end position="280"/>
    </location>
</feature>
<proteinExistence type="predicted"/>
<dbReference type="RefSeq" id="WP_148591822.1">
    <property type="nucleotide sequence ID" value="NZ_CP042997.1"/>
</dbReference>
<evidence type="ECO:0000313" key="3">
    <source>
        <dbReference type="Proteomes" id="UP000324233"/>
    </source>
</evidence>